<evidence type="ECO:0000313" key="3">
    <source>
        <dbReference type="Proteomes" id="UP000664132"/>
    </source>
</evidence>
<name>A0A8H7TMQ8_9HELO</name>
<comment type="caution">
    <text evidence="2">The sequence shown here is derived from an EMBL/GenBank/DDBJ whole genome shotgun (WGS) entry which is preliminary data.</text>
</comment>
<dbReference type="Proteomes" id="UP000664132">
    <property type="component" value="Unassembled WGS sequence"/>
</dbReference>
<feature type="region of interest" description="Disordered" evidence="1">
    <location>
        <begin position="1"/>
        <end position="25"/>
    </location>
</feature>
<proteinExistence type="predicted"/>
<organism evidence="2 3">
    <name type="scientific">Cadophora malorum</name>
    <dbReference type="NCBI Taxonomy" id="108018"/>
    <lineage>
        <taxon>Eukaryota</taxon>
        <taxon>Fungi</taxon>
        <taxon>Dikarya</taxon>
        <taxon>Ascomycota</taxon>
        <taxon>Pezizomycotina</taxon>
        <taxon>Leotiomycetes</taxon>
        <taxon>Helotiales</taxon>
        <taxon>Ploettnerulaceae</taxon>
        <taxon>Cadophora</taxon>
    </lineage>
</organism>
<evidence type="ECO:0000313" key="2">
    <source>
        <dbReference type="EMBL" id="KAG4421643.1"/>
    </source>
</evidence>
<dbReference type="AlphaFoldDB" id="A0A8H7TMQ8"/>
<feature type="compositionally biased region" description="Low complexity" evidence="1">
    <location>
        <begin position="1"/>
        <end position="14"/>
    </location>
</feature>
<dbReference type="OrthoDB" id="10556309at2759"/>
<keyword evidence="3" id="KW-1185">Reference proteome</keyword>
<accession>A0A8H7TMQ8</accession>
<protein>
    <submittedName>
        <fullName evidence="2">Uncharacterized protein</fullName>
    </submittedName>
</protein>
<reference evidence="2" key="1">
    <citation type="submission" date="2021-02" db="EMBL/GenBank/DDBJ databases">
        <title>Genome sequence Cadophora malorum strain M34.</title>
        <authorList>
            <person name="Stefanovic E."/>
            <person name="Vu D."/>
            <person name="Scully C."/>
            <person name="Dijksterhuis J."/>
            <person name="Roader J."/>
            <person name="Houbraken J."/>
        </authorList>
    </citation>
    <scope>NUCLEOTIDE SEQUENCE</scope>
    <source>
        <strain evidence="2">M34</strain>
    </source>
</reference>
<dbReference type="EMBL" id="JAFJYH010000062">
    <property type="protein sequence ID" value="KAG4421643.1"/>
    <property type="molecule type" value="Genomic_DNA"/>
</dbReference>
<sequence>MLVNSLNAPAANALKADDATPEHSTTYSQGLNAFLTELSGAYSSNHTTAIHDAQTSLIGALKTEKKIKKKRGEVKKDNEFIKLFDKTLHVKDGGKAEVEMEIEIKGGGDEN</sequence>
<gene>
    <name evidence="2" type="ORF">IFR04_005262</name>
</gene>
<evidence type="ECO:0000256" key="1">
    <source>
        <dbReference type="SAM" id="MobiDB-lite"/>
    </source>
</evidence>